<reference evidence="7" key="1">
    <citation type="submission" date="2025-08" db="UniProtKB">
        <authorList>
            <consortium name="Ensembl"/>
        </authorList>
    </citation>
    <scope>IDENTIFICATION</scope>
</reference>
<dbReference type="GO" id="GO:0044389">
    <property type="term" value="F:ubiquitin-like protein ligase binding"/>
    <property type="evidence" value="ECO:0007669"/>
    <property type="project" value="TreeGrafter"/>
</dbReference>
<evidence type="ECO:0000313" key="7">
    <source>
        <dbReference type="Ensembl" id="ENSACIP00000006691.1"/>
    </source>
</evidence>
<keyword evidence="4" id="KW-0520">NAD</keyword>
<dbReference type="Ensembl" id="ENSACIT00000006894.1">
    <property type="protein sequence ID" value="ENSACIP00000006691.1"/>
    <property type="gene ID" value="ENSACIG00000005266.1"/>
</dbReference>
<keyword evidence="3" id="KW-0808">Transferase</keyword>
<dbReference type="PANTHER" id="PTHR14453:SF70">
    <property type="entry name" value="PROTEIN MONO-ADP-RIBOSYLTRANSFERASE PARP9"/>
    <property type="match status" value="1"/>
</dbReference>
<evidence type="ECO:0000256" key="4">
    <source>
        <dbReference type="ARBA" id="ARBA00023027"/>
    </source>
</evidence>
<dbReference type="Pfam" id="PF01661">
    <property type="entry name" value="Macro"/>
    <property type="match status" value="1"/>
</dbReference>
<dbReference type="Gene3D" id="3.40.220.10">
    <property type="entry name" value="Leucine Aminopeptidase, subunit E, domain 1"/>
    <property type="match status" value="1"/>
</dbReference>
<keyword evidence="8" id="KW-1185">Reference proteome</keyword>
<dbReference type="SMART" id="SM00506">
    <property type="entry name" value="A1pp"/>
    <property type="match status" value="1"/>
</dbReference>
<dbReference type="InterPro" id="IPR043472">
    <property type="entry name" value="Macro_dom-like"/>
</dbReference>
<dbReference type="PANTHER" id="PTHR14453">
    <property type="entry name" value="PARP/ZINC FINGER CCCH TYPE DOMAIN CONTAINING PROTEIN"/>
    <property type="match status" value="1"/>
</dbReference>
<dbReference type="GO" id="GO:0005634">
    <property type="term" value="C:nucleus"/>
    <property type="evidence" value="ECO:0007669"/>
    <property type="project" value="UniProtKB-SubCell"/>
</dbReference>
<evidence type="ECO:0000256" key="5">
    <source>
        <dbReference type="ARBA" id="ARBA00023242"/>
    </source>
</evidence>
<dbReference type="GO" id="GO:1990404">
    <property type="term" value="F:NAD+-protein mono-ADP-ribosyltransferase activity"/>
    <property type="evidence" value="ECO:0007669"/>
    <property type="project" value="TreeGrafter"/>
</dbReference>
<evidence type="ECO:0000256" key="3">
    <source>
        <dbReference type="ARBA" id="ARBA00022679"/>
    </source>
</evidence>
<dbReference type="PROSITE" id="PS51154">
    <property type="entry name" value="MACRO"/>
    <property type="match status" value="1"/>
</dbReference>
<dbReference type="STRING" id="61819.ENSACIP00000006691"/>
<evidence type="ECO:0000259" key="6">
    <source>
        <dbReference type="PROSITE" id="PS51154"/>
    </source>
</evidence>
<protein>
    <recommendedName>
        <fullName evidence="6">Macro domain-containing protein</fullName>
    </recommendedName>
</protein>
<evidence type="ECO:0000313" key="8">
    <source>
        <dbReference type="Proteomes" id="UP000261340"/>
    </source>
</evidence>
<dbReference type="GO" id="GO:0003714">
    <property type="term" value="F:transcription corepressor activity"/>
    <property type="evidence" value="ECO:0007669"/>
    <property type="project" value="TreeGrafter"/>
</dbReference>
<dbReference type="Proteomes" id="UP000261340">
    <property type="component" value="Unplaced"/>
</dbReference>
<organism evidence="7 8">
    <name type="scientific">Amphilophus citrinellus</name>
    <name type="common">Midas cichlid</name>
    <name type="synonym">Cichlasoma citrinellum</name>
    <dbReference type="NCBI Taxonomy" id="61819"/>
    <lineage>
        <taxon>Eukaryota</taxon>
        <taxon>Metazoa</taxon>
        <taxon>Chordata</taxon>
        <taxon>Craniata</taxon>
        <taxon>Vertebrata</taxon>
        <taxon>Euteleostomi</taxon>
        <taxon>Actinopterygii</taxon>
        <taxon>Neopterygii</taxon>
        <taxon>Teleostei</taxon>
        <taxon>Neoteleostei</taxon>
        <taxon>Acanthomorphata</taxon>
        <taxon>Ovalentaria</taxon>
        <taxon>Cichlomorphae</taxon>
        <taxon>Cichliformes</taxon>
        <taxon>Cichlidae</taxon>
        <taxon>New World cichlids</taxon>
        <taxon>Cichlasomatinae</taxon>
        <taxon>Heroini</taxon>
        <taxon>Amphilophus</taxon>
    </lineage>
</organism>
<feature type="domain" description="Macro" evidence="6">
    <location>
        <begin position="50"/>
        <end position="240"/>
    </location>
</feature>
<evidence type="ECO:0000256" key="1">
    <source>
        <dbReference type="ARBA" id="ARBA00004123"/>
    </source>
</evidence>
<dbReference type="SUPFAM" id="SSF52949">
    <property type="entry name" value="Macro domain-like"/>
    <property type="match status" value="1"/>
</dbReference>
<evidence type="ECO:0000256" key="2">
    <source>
        <dbReference type="ARBA" id="ARBA00022676"/>
    </source>
</evidence>
<keyword evidence="2" id="KW-0328">Glycosyltransferase</keyword>
<keyword evidence="5" id="KW-0539">Nucleus</keyword>
<dbReference type="CDD" id="cd02907">
    <property type="entry name" value="Macro_Af1521_BAL-like"/>
    <property type="match status" value="1"/>
</dbReference>
<sequence length="274" mass="30685">YTVANRTQGIMEKSQWDLKKIRFQRRRLTRLDDFVDVYQQMHDAVIREYRDVEKSRKKVSINLPLKKFFIITLVDAVVNAANKELQHCGGLALAISEAGGPKIQAECDDYIAKNGPLKTGEAVVCSAGNLPCKKIIHVVGPNLRTKPTGKAVAQARPLLRRAILSVLEMAEENMLSSIAIPAISSGIFNFPTQTCVDIIVKTIHDHVMQKTARSPPFEICLIDKNNITAKEMERACKKLLCDALSNVKKKVNLKKEHPTETSKSQLKVIHYLLT</sequence>
<dbReference type="GO" id="GO:0010629">
    <property type="term" value="P:negative regulation of gene expression"/>
    <property type="evidence" value="ECO:0007669"/>
    <property type="project" value="TreeGrafter"/>
</dbReference>
<name>A0A3Q0R841_AMPCI</name>
<reference evidence="7" key="2">
    <citation type="submission" date="2025-09" db="UniProtKB">
        <authorList>
            <consortium name="Ensembl"/>
        </authorList>
    </citation>
    <scope>IDENTIFICATION</scope>
</reference>
<dbReference type="GO" id="GO:0003950">
    <property type="term" value="F:NAD+ poly-ADP-ribosyltransferase activity"/>
    <property type="evidence" value="ECO:0007669"/>
    <property type="project" value="TreeGrafter"/>
</dbReference>
<proteinExistence type="predicted"/>
<comment type="subcellular location">
    <subcellularLocation>
        <location evidence="1">Nucleus</location>
    </subcellularLocation>
</comment>
<dbReference type="GO" id="GO:0070212">
    <property type="term" value="P:protein poly-ADP-ribosylation"/>
    <property type="evidence" value="ECO:0007669"/>
    <property type="project" value="TreeGrafter"/>
</dbReference>
<dbReference type="InterPro" id="IPR002589">
    <property type="entry name" value="Macro_dom"/>
</dbReference>
<dbReference type="AlphaFoldDB" id="A0A3Q0R841"/>
<dbReference type="GeneTree" id="ENSGT00940000154311"/>
<dbReference type="GO" id="GO:0060335">
    <property type="term" value="P:positive regulation of type II interferon-mediated signaling pathway"/>
    <property type="evidence" value="ECO:0007669"/>
    <property type="project" value="TreeGrafter"/>
</dbReference>
<accession>A0A3Q0R841</accession>
<dbReference type="GO" id="GO:0005737">
    <property type="term" value="C:cytoplasm"/>
    <property type="evidence" value="ECO:0007669"/>
    <property type="project" value="TreeGrafter"/>
</dbReference>
<dbReference type="InterPro" id="IPR052056">
    <property type="entry name" value="Mono-ARTD/PARP"/>
</dbReference>